<dbReference type="SUPFAM" id="SSF51905">
    <property type="entry name" value="FAD/NAD(P)-binding domain"/>
    <property type="match status" value="1"/>
</dbReference>
<proteinExistence type="predicted"/>
<gene>
    <name evidence="3" type="ORF">SAMN04488529_11910</name>
</gene>
<dbReference type="RefSeq" id="WP_089973150.1">
    <property type="nucleotide sequence ID" value="NZ_CP071376.1"/>
</dbReference>
<dbReference type="Proteomes" id="UP000198597">
    <property type="component" value="Unassembled WGS sequence"/>
</dbReference>
<dbReference type="InterPro" id="IPR051691">
    <property type="entry name" value="Metab_Enz_Cyan_OpOx_G3PDH"/>
</dbReference>
<accession>A0A1H0VSX9</accession>
<dbReference type="STRING" id="94869.SAMN04488529_11910"/>
<dbReference type="Pfam" id="PF07992">
    <property type="entry name" value="Pyr_redox_2"/>
    <property type="match status" value="1"/>
</dbReference>
<protein>
    <submittedName>
        <fullName evidence="3">Thioredoxin reductase</fullName>
    </submittedName>
</protein>
<dbReference type="GO" id="GO:0016491">
    <property type="term" value="F:oxidoreductase activity"/>
    <property type="evidence" value="ECO:0007669"/>
    <property type="project" value="UniProtKB-KW"/>
</dbReference>
<evidence type="ECO:0000313" key="4">
    <source>
        <dbReference type="Proteomes" id="UP000198597"/>
    </source>
</evidence>
<sequence>MVNYDLVIIGGGASGLTAGVEALKRGIKNVLIVERNNYLGGNLNVFIHKGFGAYYLGEEVTGPELSSFLIREYKFLGGKIKVETQVLEITKGRVISYVNPKDGITEISGTTIIVASGCRDRYTGNIIVPIHKHTGIFTIGSAHRLVNLEGYLPGKEVVILGKSKWALILARRLIIEGAKIKAIIDNSPNGFITEEELDIVEGFNIPIINKSYVVEILGNERVEAVGIQSDEDESIIKIDCDSLVLSVGYFPEVDFLRKSKIRLDDEKIQLLTNEYETSIKGIYACGTVLNGEAGIGFSGEEGCKVGAIVADYLNKYII</sequence>
<dbReference type="PRINTS" id="PR00368">
    <property type="entry name" value="FADPNR"/>
</dbReference>
<dbReference type="PANTHER" id="PTHR42949">
    <property type="entry name" value="ANAEROBIC GLYCEROL-3-PHOSPHATE DEHYDROGENASE SUBUNIT B"/>
    <property type="match status" value="1"/>
</dbReference>
<dbReference type="EMBL" id="FNJM01000019">
    <property type="protein sequence ID" value="SDP81351.1"/>
    <property type="molecule type" value="Genomic_DNA"/>
</dbReference>
<evidence type="ECO:0000256" key="1">
    <source>
        <dbReference type="ARBA" id="ARBA00023002"/>
    </source>
</evidence>
<dbReference type="PRINTS" id="PR00469">
    <property type="entry name" value="PNDRDTASEII"/>
</dbReference>
<dbReference type="AlphaFoldDB" id="A0A1H0VSX9"/>
<evidence type="ECO:0000313" key="3">
    <source>
        <dbReference type="EMBL" id="SDP81351.1"/>
    </source>
</evidence>
<dbReference type="OrthoDB" id="9776839at2"/>
<dbReference type="InterPro" id="IPR036188">
    <property type="entry name" value="FAD/NAD-bd_sf"/>
</dbReference>
<name>A0A1H0VSX9_9CLOT</name>
<keyword evidence="4" id="KW-1185">Reference proteome</keyword>
<evidence type="ECO:0000259" key="2">
    <source>
        <dbReference type="Pfam" id="PF07992"/>
    </source>
</evidence>
<dbReference type="InterPro" id="IPR023753">
    <property type="entry name" value="FAD/NAD-binding_dom"/>
</dbReference>
<dbReference type="GeneID" id="65308645"/>
<feature type="domain" description="FAD/NAD(P)-binding" evidence="2">
    <location>
        <begin position="4"/>
        <end position="289"/>
    </location>
</feature>
<organism evidence="3 4">
    <name type="scientific">Clostridium gasigenes</name>
    <dbReference type="NCBI Taxonomy" id="94869"/>
    <lineage>
        <taxon>Bacteria</taxon>
        <taxon>Bacillati</taxon>
        <taxon>Bacillota</taxon>
        <taxon>Clostridia</taxon>
        <taxon>Eubacteriales</taxon>
        <taxon>Clostridiaceae</taxon>
        <taxon>Clostridium</taxon>
    </lineage>
</organism>
<dbReference type="PANTHER" id="PTHR42949:SF3">
    <property type="entry name" value="ANAEROBIC GLYCEROL-3-PHOSPHATE DEHYDROGENASE SUBUNIT B"/>
    <property type="match status" value="1"/>
</dbReference>
<dbReference type="Gene3D" id="3.50.50.60">
    <property type="entry name" value="FAD/NAD(P)-binding domain"/>
    <property type="match status" value="2"/>
</dbReference>
<reference evidence="3 4" key="1">
    <citation type="submission" date="2016-10" db="EMBL/GenBank/DDBJ databases">
        <authorList>
            <person name="de Groot N.N."/>
        </authorList>
    </citation>
    <scope>NUCLEOTIDE SEQUENCE [LARGE SCALE GENOMIC DNA]</scope>
    <source>
        <strain evidence="3 4">DSM 12272</strain>
    </source>
</reference>
<keyword evidence="1" id="KW-0560">Oxidoreductase</keyword>